<dbReference type="EMBL" id="GGLE01000373">
    <property type="protein sequence ID" value="MBY04499.1"/>
    <property type="molecule type" value="Transcribed_RNA"/>
</dbReference>
<evidence type="ECO:0000256" key="1">
    <source>
        <dbReference type="ARBA" id="ARBA00022723"/>
    </source>
</evidence>
<reference evidence="5" key="1">
    <citation type="submission" date="2018-03" db="EMBL/GenBank/DDBJ databases">
        <title>The relapsing fever spirochete Borrelia turicatae persists in the highly oxidative environment of its soft-bodied tick vector.</title>
        <authorList>
            <person name="Bourret T.J."/>
            <person name="Boyle W.K."/>
            <person name="Valenzuela J.G."/>
            <person name="Oliveira F."/>
            <person name="Lopez J.E."/>
        </authorList>
    </citation>
    <scope>NUCLEOTIDE SEQUENCE</scope>
    <source>
        <strain evidence="5">Kansas strain/isolate</strain>
        <tissue evidence="5">Salivary glands</tissue>
    </source>
</reference>
<accession>A0A2R5L4T5</accession>
<keyword evidence="3" id="KW-0862">Zinc</keyword>
<evidence type="ECO:0000313" key="5">
    <source>
        <dbReference type="EMBL" id="MBY04499.1"/>
    </source>
</evidence>
<dbReference type="InterPro" id="IPR007588">
    <property type="entry name" value="Znf_FLYWCH"/>
</dbReference>
<evidence type="ECO:0000256" key="2">
    <source>
        <dbReference type="ARBA" id="ARBA00022771"/>
    </source>
</evidence>
<dbReference type="Pfam" id="PF04500">
    <property type="entry name" value="FLYWCH"/>
    <property type="match status" value="1"/>
</dbReference>
<dbReference type="AlphaFoldDB" id="A0A2R5L4T5"/>
<keyword evidence="2" id="KW-0863">Zinc-finger</keyword>
<name>A0A2R5L4T5_9ACAR</name>
<keyword evidence="1" id="KW-0479">Metal-binding</keyword>
<evidence type="ECO:0000256" key="3">
    <source>
        <dbReference type="ARBA" id="ARBA00022833"/>
    </source>
</evidence>
<protein>
    <recommendedName>
        <fullName evidence="4">FLYWCH-type domain-containing protein</fullName>
    </recommendedName>
</protein>
<evidence type="ECO:0000259" key="4">
    <source>
        <dbReference type="Pfam" id="PF04500"/>
    </source>
</evidence>
<organism evidence="5">
    <name type="scientific">Ornithodoros turicata</name>
    <dbReference type="NCBI Taxonomy" id="34597"/>
    <lineage>
        <taxon>Eukaryota</taxon>
        <taxon>Metazoa</taxon>
        <taxon>Ecdysozoa</taxon>
        <taxon>Arthropoda</taxon>
        <taxon>Chelicerata</taxon>
        <taxon>Arachnida</taxon>
        <taxon>Acari</taxon>
        <taxon>Parasitiformes</taxon>
        <taxon>Ixodida</taxon>
        <taxon>Ixodoidea</taxon>
        <taxon>Argasidae</taxon>
        <taxon>Ornithodorinae</taxon>
        <taxon>Ornithodoros</taxon>
    </lineage>
</organism>
<proteinExistence type="predicted"/>
<sequence>MEFITSNKGREKMCVDGYVYTKHKAVVSGVRWRCVRRMKGCKGALICETTGKLRVSVAHIHPPNASDINVAKARSTMRELAMSTTENPAAIVARAVSRLTPEEKVSLKREESLKRCIRAQRSSVYAPPVYTQHHDSENL</sequence>
<feature type="domain" description="FLYWCH-type" evidence="4">
    <location>
        <begin position="3"/>
        <end position="61"/>
    </location>
</feature>
<dbReference type="Gene3D" id="2.20.25.240">
    <property type="match status" value="1"/>
</dbReference>
<dbReference type="GO" id="GO:0008270">
    <property type="term" value="F:zinc ion binding"/>
    <property type="evidence" value="ECO:0007669"/>
    <property type="project" value="UniProtKB-KW"/>
</dbReference>